<dbReference type="EMBL" id="JBEPSM010000001">
    <property type="protein sequence ID" value="MET4633320.1"/>
    <property type="molecule type" value="Genomic_DNA"/>
</dbReference>
<sequence>MTKRTYETPVLTKREKLDRITAAPCPVSGPCGPQ</sequence>
<comment type="caution">
    <text evidence="1">The sequence shown here is derived from an EMBL/GenBank/DDBJ whole genome shotgun (WGS) entry which is preliminary data.</text>
</comment>
<dbReference type="Proteomes" id="UP001549321">
    <property type="component" value="Unassembled WGS sequence"/>
</dbReference>
<organism evidence="1 2">
    <name type="scientific">Kaistia defluvii</name>
    <dbReference type="NCBI Taxonomy" id="410841"/>
    <lineage>
        <taxon>Bacteria</taxon>
        <taxon>Pseudomonadati</taxon>
        <taxon>Pseudomonadota</taxon>
        <taxon>Alphaproteobacteria</taxon>
        <taxon>Hyphomicrobiales</taxon>
        <taxon>Kaistiaceae</taxon>
        <taxon>Kaistia</taxon>
    </lineage>
</organism>
<evidence type="ECO:0000313" key="1">
    <source>
        <dbReference type="EMBL" id="MET4633320.1"/>
    </source>
</evidence>
<proteinExistence type="predicted"/>
<reference evidence="1 2" key="1">
    <citation type="submission" date="2024-06" db="EMBL/GenBank/DDBJ databases">
        <title>Sorghum-associated microbial communities from plants grown in Nebraska, USA.</title>
        <authorList>
            <person name="Schachtman D."/>
        </authorList>
    </citation>
    <scope>NUCLEOTIDE SEQUENCE [LARGE SCALE GENOMIC DNA]</scope>
    <source>
        <strain evidence="1 2">3207</strain>
    </source>
</reference>
<evidence type="ECO:0000313" key="2">
    <source>
        <dbReference type="Proteomes" id="UP001549321"/>
    </source>
</evidence>
<name>A0ABV2QWF0_9HYPH</name>
<protein>
    <recommendedName>
        <fullName evidence="3">RiPP</fullName>
    </recommendedName>
</protein>
<keyword evidence="2" id="KW-1185">Reference proteome</keyword>
<gene>
    <name evidence="1" type="ORF">ABIE08_001233</name>
</gene>
<evidence type="ECO:0008006" key="3">
    <source>
        <dbReference type="Google" id="ProtNLM"/>
    </source>
</evidence>
<accession>A0ABV2QWF0</accession>